<dbReference type="InterPro" id="IPR011009">
    <property type="entry name" value="Kinase-like_dom_sf"/>
</dbReference>
<organism evidence="3 4">
    <name type="scientific">Allostreptomyces psammosilenae</name>
    <dbReference type="NCBI Taxonomy" id="1892865"/>
    <lineage>
        <taxon>Bacteria</taxon>
        <taxon>Bacillati</taxon>
        <taxon>Actinomycetota</taxon>
        <taxon>Actinomycetes</taxon>
        <taxon>Kitasatosporales</taxon>
        <taxon>Streptomycetaceae</taxon>
        <taxon>Allostreptomyces</taxon>
    </lineage>
</organism>
<dbReference type="RefSeq" id="WP_179813593.1">
    <property type="nucleotide sequence ID" value="NZ_JACBZD010000001.1"/>
</dbReference>
<keyword evidence="3" id="KW-0418">Kinase</keyword>
<evidence type="ECO:0000259" key="2">
    <source>
        <dbReference type="Pfam" id="PF01636"/>
    </source>
</evidence>
<keyword evidence="1" id="KW-0732">Signal</keyword>
<feature type="signal peptide" evidence="1">
    <location>
        <begin position="1"/>
        <end position="20"/>
    </location>
</feature>
<evidence type="ECO:0000313" key="3">
    <source>
        <dbReference type="EMBL" id="NYI04739.1"/>
    </source>
</evidence>
<reference evidence="3 4" key="1">
    <citation type="submission" date="2020-07" db="EMBL/GenBank/DDBJ databases">
        <title>Sequencing the genomes of 1000 actinobacteria strains.</title>
        <authorList>
            <person name="Klenk H.-P."/>
        </authorList>
    </citation>
    <scope>NUCLEOTIDE SEQUENCE [LARGE SCALE GENOMIC DNA]</scope>
    <source>
        <strain evidence="3 4">DSM 42178</strain>
    </source>
</reference>
<dbReference type="InterPro" id="IPR051678">
    <property type="entry name" value="AGP_Transferase"/>
</dbReference>
<feature type="domain" description="Aminoglycoside phosphotransferase" evidence="2">
    <location>
        <begin position="41"/>
        <end position="246"/>
    </location>
</feature>
<gene>
    <name evidence="3" type="ORF">FHU37_001682</name>
</gene>
<evidence type="ECO:0000313" key="4">
    <source>
        <dbReference type="Proteomes" id="UP000567795"/>
    </source>
</evidence>
<dbReference type="EMBL" id="JACBZD010000001">
    <property type="protein sequence ID" value="NYI04739.1"/>
    <property type="molecule type" value="Genomic_DNA"/>
</dbReference>
<feature type="chain" id="PRO_5039659016" evidence="1">
    <location>
        <begin position="21"/>
        <end position="298"/>
    </location>
</feature>
<dbReference type="SUPFAM" id="SSF56112">
    <property type="entry name" value="Protein kinase-like (PK-like)"/>
    <property type="match status" value="1"/>
</dbReference>
<keyword evidence="3" id="KW-0808">Transferase</keyword>
<dbReference type="Gene3D" id="3.90.1200.10">
    <property type="match status" value="1"/>
</dbReference>
<dbReference type="AlphaFoldDB" id="A0A852ZQT0"/>
<proteinExistence type="predicted"/>
<dbReference type="PANTHER" id="PTHR21310:SF40">
    <property type="entry name" value="AMINOGLYCOSIDE PHOSPHOTRANSFERASE DOMAIN-CONTAINING PROTEIN-RELATED"/>
    <property type="match status" value="1"/>
</dbReference>
<name>A0A852ZQT0_9ACTN</name>
<evidence type="ECO:0000256" key="1">
    <source>
        <dbReference type="SAM" id="SignalP"/>
    </source>
</evidence>
<dbReference type="InterPro" id="IPR002575">
    <property type="entry name" value="Aminoglycoside_PTrfase"/>
</dbReference>
<protein>
    <submittedName>
        <fullName evidence="3">Aminoglycoside phosphotransferase (APT) family kinase protein</fullName>
    </submittedName>
</protein>
<accession>A0A852ZQT0</accession>
<comment type="caution">
    <text evidence="3">The sequence shown here is derived from an EMBL/GenBank/DDBJ whole genome shotgun (WGS) entry which is preliminary data.</text>
</comment>
<sequence length="298" mass="32870">MTLPPFTGPAAMAAAHAACAAVGLSATGAYLRKPPSDNAVVILPAQRLVARIGADASHRARLATELATARWIAGRGIPVTRPAEHLPQLLRIQGRIVTWWHQLTGRGAGRPAALAALLRRLHGEPPPWPPLPAFDPWARLREHIDGATGLSPADRDFLHRHRAELRAEWSARAAATHPVAVVHGDAHHGNTFVREDGTAVLLDLENVTIGPPQWDTAVAVVYHRIGWYDDAAYASYVRAYGHDPAQDPHIDLHARIRMLRMTAWYASRTDREPWIVEQVRHRVDTLRDGGQPVRWRPG</sequence>
<dbReference type="Proteomes" id="UP000567795">
    <property type="component" value="Unassembled WGS sequence"/>
</dbReference>
<dbReference type="Pfam" id="PF01636">
    <property type="entry name" value="APH"/>
    <property type="match status" value="1"/>
</dbReference>
<dbReference type="GO" id="GO:0016301">
    <property type="term" value="F:kinase activity"/>
    <property type="evidence" value="ECO:0007669"/>
    <property type="project" value="UniProtKB-KW"/>
</dbReference>
<dbReference type="PANTHER" id="PTHR21310">
    <property type="entry name" value="AMINOGLYCOSIDE PHOSPHOTRANSFERASE-RELATED-RELATED"/>
    <property type="match status" value="1"/>
</dbReference>
<keyword evidence="4" id="KW-1185">Reference proteome</keyword>